<evidence type="ECO:0000256" key="1">
    <source>
        <dbReference type="ARBA" id="ARBA00023002"/>
    </source>
</evidence>
<dbReference type="Pfam" id="PF08125">
    <property type="entry name" value="Mannitol_dh_C"/>
    <property type="match status" value="1"/>
</dbReference>
<evidence type="ECO:0000313" key="6">
    <source>
        <dbReference type="EMBL" id="SDM45286.1"/>
    </source>
</evidence>
<name>A0A1G9TC98_9FIRM</name>
<dbReference type="Gene3D" id="1.10.1040.10">
    <property type="entry name" value="N-(1-d-carboxylethyl)-l-norvaline Dehydrogenase, domain 2"/>
    <property type="match status" value="1"/>
</dbReference>
<dbReference type="InterPro" id="IPR036291">
    <property type="entry name" value="NAD(P)-bd_dom_sf"/>
</dbReference>
<keyword evidence="2" id="KW-0520">NAD</keyword>
<protein>
    <submittedName>
        <fullName evidence="6">Tagaturonate reductase</fullName>
    </submittedName>
</protein>
<feature type="domain" description="Mannitol dehydrogenase C-terminal" evidence="5">
    <location>
        <begin position="287"/>
        <end position="491"/>
    </location>
</feature>
<dbReference type="GO" id="GO:0009026">
    <property type="term" value="F:tagaturonate reductase activity"/>
    <property type="evidence" value="ECO:0007669"/>
    <property type="project" value="TreeGrafter"/>
</dbReference>
<dbReference type="Proteomes" id="UP000199476">
    <property type="component" value="Unassembled WGS sequence"/>
</dbReference>
<dbReference type="InterPro" id="IPR013131">
    <property type="entry name" value="Mannitol_DH_N"/>
</dbReference>
<gene>
    <name evidence="6" type="ORF">SAMN04488692_1376</name>
</gene>
<comment type="catalytic activity">
    <reaction evidence="3">
        <text>D-mannitol 1-phosphate + NAD(+) = beta-D-fructose 6-phosphate + NADH + H(+)</text>
        <dbReference type="Rhea" id="RHEA:19661"/>
        <dbReference type="ChEBI" id="CHEBI:15378"/>
        <dbReference type="ChEBI" id="CHEBI:57540"/>
        <dbReference type="ChEBI" id="CHEBI:57634"/>
        <dbReference type="ChEBI" id="CHEBI:57945"/>
        <dbReference type="ChEBI" id="CHEBI:61381"/>
        <dbReference type="EC" id="1.1.1.17"/>
    </reaction>
</comment>
<feature type="domain" description="Mannitol dehydrogenase N-terminal" evidence="4">
    <location>
        <begin position="32"/>
        <end position="273"/>
    </location>
</feature>
<evidence type="ECO:0000313" key="7">
    <source>
        <dbReference type="Proteomes" id="UP000199476"/>
    </source>
</evidence>
<evidence type="ECO:0000256" key="2">
    <source>
        <dbReference type="ARBA" id="ARBA00023027"/>
    </source>
</evidence>
<dbReference type="STRING" id="321763.SAMN04488692_1376"/>
<dbReference type="EMBL" id="FNGO01000037">
    <property type="protein sequence ID" value="SDM45286.1"/>
    <property type="molecule type" value="Genomic_DNA"/>
</dbReference>
<dbReference type="SUPFAM" id="SSF48179">
    <property type="entry name" value="6-phosphogluconate dehydrogenase C-terminal domain-like"/>
    <property type="match status" value="1"/>
</dbReference>
<keyword evidence="1" id="KW-0560">Oxidoreductase</keyword>
<evidence type="ECO:0000259" key="4">
    <source>
        <dbReference type="Pfam" id="PF01232"/>
    </source>
</evidence>
<proteinExistence type="predicted"/>
<dbReference type="GO" id="GO:0019698">
    <property type="term" value="P:D-galacturonate catabolic process"/>
    <property type="evidence" value="ECO:0007669"/>
    <property type="project" value="TreeGrafter"/>
</dbReference>
<dbReference type="InterPro" id="IPR013328">
    <property type="entry name" value="6PGD_dom2"/>
</dbReference>
<accession>A0A1G9TC98</accession>
<dbReference type="Gene3D" id="3.40.50.720">
    <property type="entry name" value="NAD(P)-binding Rossmann-like Domain"/>
    <property type="match status" value="1"/>
</dbReference>
<dbReference type="GO" id="GO:0008926">
    <property type="term" value="F:mannitol-1-phosphate 5-dehydrogenase activity"/>
    <property type="evidence" value="ECO:0007669"/>
    <property type="project" value="UniProtKB-EC"/>
</dbReference>
<dbReference type="Pfam" id="PF01232">
    <property type="entry name" value="Mannitol_dh"/>
    <property type="match status" value="1"/>
</dbReference>
<dbReference type="GO" id="GO:0019592">
    <property type="term" value="P:mannitol catabolic process"/>
    <property type="evidence" value="ECO:0007669"/>
    <property type="project" value="TreeGrafter"/>
</dbReference>
<dbReference type="NCBIfam" id="NF002969">
    <property type="entry name" value="PRK03643.1"/>
    <property type="match status" value="1"/>
</dbReference>
<dbReference type="InterPro" id="IPR013118">
    <property type="entry name" value="Mannitol_DH_C"/>
</dbReference>
<dbReference type="PANTHER" id="PTHR30524">
    <property type="entry name" value="MANNITOL-1-PHOSPHATE 5-DEHYDROGENASE"/>
    <property type="match status" value="1"/>
</dbReference>
<dbReference type="PANTHER" id="PTHR30524:SF0">
    <property type="entry name" value="ALTRONATE OXIDOREDUCTASE-RELATED"/>
    <property type="match status" value="1"/>
</dbReference>
<dbReference type="SUPFAM" id="SSF51735">
    <property type="entry name" value="NAD(P)-binding Rossmann-fold domains"/>
    <property type="match status" value="1"/>
</dbReference>
<evidence type="ECO:0000259" key="5">
    <source>
        <dbReference type="Pfam" id="PF08125"/>
    </source>
</evidence>
<organism evidence="6 7">
    <name type="scientific">Halarsenatibacter silvermanii</name>
    <dbReference type="NCBI Taxonomy" id="321763"/>
    <lineage>
        <taxon>Bacteria</taxon>
        <taxon>Bacillati</taxon>
        <taxon>Bacillota</taxon>
        <taxon>Clostridia</taxon>
        <taxon>Halanaerobiales</taxon>
        <taxon>Halarsenatibacteraceae</taxon>
        <taxon>Halarsenatibacter</taxon>
    </lineage>
</organism>
<reference evidence="6 7" key="1">
    <citation type="submission" date="2016-10" db="EMBL/GenBank/DDBJ databases">
        <authorList>
            <person name="de Groot N.N."/>
        </authorList>
    </citation>
    <scope>NUCLEOTIDE SEQUENCE [LARGE SCALE GENOMIC DNA]</scope>
    <source>
        <strain evidence="6 7">SLAS-1</strain>
    </source>
</reference>
<keyword evidence="7" id="KW-1185">Reference proteome</keyword>
<dbReference type="InterPro" id="IPR008927">
    <property type="entry name" value="6-PGluconate_DH-like_C_sf"/>
</dbReference>
<dbReference type="AlphaFoldDB" id="A0A1G9TC98"/>
<dbReference type="GO" id="GO:0005829">
    <property type="term" value="C:cytosol"/>
    <property type="evidence" value="ECO:0007669"/>
    <property type="project" value="TreeGrafter"/>
</dbReference>
<sequence>MFRLNRQNLEEKLLGKSELADFPAEILDYPERVLQIGEGNFLRAFFNWMLHEMNKKGIFKGRAAVIQPIPPGKVSDLNEQDDLYTLLLRGIQEGEEIDRREIITSISRGLESHQEWDEVLSLAENPDIDIVVSNTTEAGIAYNPEDDLNDNPPDSYPGKLTAYLKRRYDYFSGDRDKGMLIVPVELINRNGDELKRIIFKLANDWNLSADFKNWLEEANTFLNTLVDRIVPGYPEDEAKEIEQELGYRDRNMTAGEAFHLWIIEGDEKHKKKLPFHKAGLNVKWVDNMDPYRTRKVRILNGAHTSTVPVAYLSGIDLVREAVNDEVVAKFIEKSIFEEIIPTLDFDNEELESFANKILERFENPFIDHEWLDISLNSTSKFKTRVLPSLLKYQDKFNELPTNLVFSLSALIKFYKGKRIEKGKLIATRKGEEYAIKDENKSLEFFLSIWSRFKEGKISRYELVQETLSNKDFWEQDLTAIPGLVELTESYLNKIEENGMKTTLKSILQG</sequence>
<evidence type="ECO:0000256" key="3">
    <source>
        <dbReference type="ARBA" id="ARBA00048615"/>
    </source>
</evidence>
<dbReference type="RefSeq" id="WP_234985622.1">
    <property type="nucleotide sequence ID" value="NZ_FNGO01000037.1"/>
</dbReference>